<reference evidence="2 3" key="1">
    <citation type="submission" date="2011-08" db="EMBL/GenBank/DDBJ databases">
        <authorList>
            <person name="Liu Z.J."/>
            <person name="Shi F.L."/>
            <person name="Lu J.Q."/>
            <person name="Li M."/>
            <person name="Wang Z.L."/>
        </authorList>
    </citation>
    <scope>NUCLEOTIDE SEQUENCE [LARGE SCALE GENOMIC DNA]</scope>
    <source>
        <strain evidence="2 3">USNM 41457</strain>
    </source>
</reference>
<dbReference type="VEuPathDB" id="MicrosporidiaDB:EDEG_03804"/>
<feature type="signal peptide" evidence="1">
    <location>
        <begin position="1"/>
        <end position="20"/>
    </location>
</feature>
<reference evidence="3" key="2">
    <citation type="submission" date="2015-07" db="EMBL/GenBank/DDBJ databases">
        <title>Contrasting host-pathogen interactions and genome evolution in two generalist and specialist microsporidian pathogens of mosquitoes.</title>
        <authorList>
            <consortium name="The Broad Institute Genomics Platform"/>
            <consortium name="The Broad Institute Genome Sequencing Center for Infectious Disease"/>
            <person name="Cuomo C.A."/>
            <person name="Sanscrainte N.D."/>
            <person name="Goldberg J.M."/>
            <person name="Heiman D."/>
            <person name="Young S."/>
            <person name="Zeng Q."/>
            <person name="Becnel J.J."/>
            <person name="Birren B.W."/>
        </authorList>
    </citation>
    <scope>NUCLEOTIDE SEQUENCE [LARGE SCALE GENOMIC DNA]</scope>
    <source>
        <strain evidence="3">USNM 41457</strain>
    </source>
</reference>
<name>J9DJX7_EDHAE</name>
<sequence length="235" mass="28001">MRTILLVLSVYNVFSSYINSNDNDQLNFIKGMLSTTKNVKITSNPALNETKKIINELITEKKESEDSFKESVSNGKKCAKDEEKIIEMLEILIKYENDLGRIYKKLNEKIVETSKIANEKRILFDLSEKHLCQLELRSSDLKGELRNIKYFQSKKYLEHYENHIRFIQEQRYALKTYHNAMYECSIWLEIYISMNKIFDKVLKEYKIFLEIKSEMENKIRKLGIFEEPDMDSKYI</sequence>
<evidence type="ECO:0000313" key="2">
    <source>
        <dbReference type="EMBL" id="EJW01652.1"/>
    </source>
</evidence>
<dbReference type="InParanoid" id="J9DJX7"/>
<comment type="caution">
    <text evidence="2">The sequence shown here is derived from an EMBL/GenBank/DDBJ whole genome shotgun (WGS) entry which is preliminary data.</text>
</comment>
<dbReference type="Proteomes" id="UP000003163">
    <property type="component" value="Unassembled WGS sequence"/>
</dbReference>
<gene>
    <name evidence="2" type="ORF">EDEG_03804</name>
</gene>
<protein>
    <submittedName>
        <fullName evidence="2">Uncharacterized protein</fullName>
    </submittedName>
</protein>
<keyword evidence="3" id="KW-1185">Reference proteome</keyword>
<feature type="chain" id="PRO_5003823172" evidence="1">
    <location>
        <begin position="21"/>
        <end position="235"/>
    </location>
</feature>
<organism evidence="2 3">
    <name type="scientific">Edhazardia aedis (strain USNM 41457)</name>
    <name type="common">Microsporidian parasite</name>
    <dbReference type="NCBI Taxonomy" id="1003232"/>
    <lineage>
        <taxon>Eukaryota</taxon>
        <taxon>Fungi</taxon>
        <taxon>Fungi incertae sedis</taxon>
        <taxon>Microsporidia</taxon>
        <taxon>Edhazardia</taxon>
    </lineage>
</organism>
<dbReference type="AlphaFoldDB" id="J9DJX7"/>
<dbReference type="HOGENOM" id="CLU_1180202_0_0_1"/>
<accession>J9DJX7</accession>
<keyword evidence="1" id="KW-0732">Signal</keyword>
<evidence type="ECO:0000313" key="3">
    <source>
        <dbReference type="Proteomes" id="UP000003163"/>
    </source>
</evidence>
<evidence type="ECO:0000256" key="1">
    <source>
        <dbReference type="SAM" id="SignalP"/>
    </source>
</evidence>
<proteinExistence type="predicted"/>
<dbReference type="EMBL" id="AFBI03000125">
    <property type="protein sequence ID" value="EJW01652.1"/>
    <property type="molecule type" value="Genomic_DNA"/>
</dbReference>